<keyword evidence="7" id="KW-1185">Reference proteome</keyword>
<evidence type="ECO:0000256" key="2">
    <source>
        <dbReference type="ARBA" id="ARBA00022519"/>
    </source>
</evidence>
<keyword evidence="1" id="KW-1003">Cell membrane</keyword>
<evidence type="ECO:0000256" key="3">
    <source>
        <dbReference type="ARBA" id="ARBA00022676"/>
    </source>
</evidence>
<evidence type="ECO:0000256" key="1">
    <source>
        <dbReference type="ARBA" id="ARBA00022475"/>
    </source>
</evidence>
<dbReference type="GO" id="GO:0102031">
    <property type="term" value="F:4-acetamido-4,6-dideoxy-D-galactose transferase activity"/>
    <property type="evidence" value="ECO:0007669"/>
    <property type="project" value="UniProtKB-EC"/>
</dbReference>
<proteinExistence type="predicted"/>
<accession>A0A7X9P3P7</accession>
<organism evidence="6 7">
    <name type="scientific">Flammeovirga aprica JL-4</name>
    <dbReference type="NCBI Taxonomy" id="694437"/>
    <lineage>
        <taxon>Bacteria</taxon>
        <taxon>Pseudomonadati</taxon>
        <taxon>Bacteroidota</taxon>
        <taxon>Cytophagia</taxon>
        <taxon>Cytophagales</taxon>
        <taxon>Flammeovirgaceae</taxon>
        <taxon>Flammeovirga</taxon>
    </lineage>
</organism>
<keyword evidence="5" id="KW-0472">Membrane</keyword>
<reference evidence="6 7" key="1">
    <citation type="submission" date="2020-04" db="EMBL/GenBank/DDBJ databases">
        <title>Flammeovirga sp. SR4, a novel species isolated from seawater.</title>
        <authorList>
            <person name="Wang X."/>
        </authorList>
    </citation>
    <scope>NUCLEOTIDE SEQUENCE [LARGE SCALE GENOMIC DNA]</scope>
    <source>
        <strain evidence="6 7">ATCC 23126</strain>
    </source>
</reference>
<dbReference type="Proteomes" id="UP000576082">
    <property type="component" value="Unassembled WGS sequence"/>
</dbReference>
<dbReference type="InterPro" id="IPR009993">
    <property type="entry name" value="WecF"/>
</dbReference>
<dbReference type="EMBL" id="JABANE010000020">
    <property type="protein sequence ID" value="NME68174.1"/>
    <property type="molecule type" value="Genomic_DNA"/>
</dbReference>
<keyword evidence="4 6" id="KW-0808">Transferase</keyword>
<dbReference type="EC" id="2.4.1.325" evidence="6"/>
<dbReference type="GO" id="GO:0008417">
    <property type="term" value="F:fucosyltransferase activity"/>
    <property type="evidence" value="ECO:0007669"/>
    <property type="project" value="InterPro"/>
</dbReference>
<keyword evidence="3 6" id="KW-0328">Glycosyltransferase</keyword>
<dbReference type="RefSeq" id="WP_169656485.1">
    <property type="nucleotide sequence ID" value="NZ_JABANE010000020.1"/>
</dbReference>
<dbReference type="GO" id="GO:0009246">
    <property type="term" value="P:enterobacterial common antigen biosynthetic process"/>
    <property type="evidence" value="ECO:0007669"/>
    <property type="project" value="InterPro"/>
</dbReference>
<evidence type="ECO:0000313" key="6">
    <source>
        <dbReference type="EMBL" id="NME68174.1"/>
    </source>
</evidence>
<evidence type="ECO:0000313" key="7">
    <source>
        <dbReference type="Proteomes" id="UP000576082"/>
    </source>
</evidence>
<protein>
    <submittedName>
        <fullName evidence="6">TDP-N-acetylfucosamine:lipid II N-acetylfucosaminyltransferase</fullName>
        <ecNumber evidence="6">2.4.1.325</ecNumber>
    </submittedName>
</protein>
<keyword evidence="2" id="KW-0997">Cell inner membrane</keyword>
<evidence type="ECO:0000256" key="4">
    <source>
        <dbReference type="ARBA" id="ARBA00022679"/>
    </source>
</evidence>
<evidence type="ECO:0000256" key="5">
    <source>
        <dbReference type="ARBA" id="ARBA00023136"/>
    </source>
</evidence>
<sequence length="386" mass="45151">MLLHFCLDEKFIDKGVIIPFDKYYDKNTFVLLQEKSKTKYVKTLDRVLFLDIDKNEEELVQLCNSAKVIIFHSLFGSLPLLIHKITNSNVKLIWSVWGGDFYCSKLFDENSLILPETAKIYELNHQETLYAKRKKTFGKFYDYYLKLRTGEYPREYTLSKMYKKIDYISTVLDVEFDLIKSTIPENKKVQYMPYNYGSVETMVGDNYKDIEINGNNILIGNSGDPSNNHLDVVYSLMKSNTHKKTELIIPLNYGNKDYRRSLKEAFGGFDENISIRILEDFLSLDLYVKILSSCSVMIMSHLRQQALGNIIVGLYLGMRIYLHPKGILYKYFKDKGYYVYPFKGEVILNKLNSKQKDHNRKLLFQNWGIDVVESRVKNIINNVVNC</sequence>
<dbReference type="AlphaFoldDB" id="A0A7X9P3P7"/>
<comment type="caution">
    <text evidence="6">The sequence shown here is derived from an EMBL/GenBank/DDBJ whole genome shotgun (WGS) entry which is preliminary data.</text>
</comment>
<gene>
    <name evidence="6" type="ORF">HHU12_09395</name>
</gene>
<dbReference type="Pfam" id="PF07429">
    <property type="entry name" value="Glyco_transf_56"/>
    <property type="match status" value="1"/>
</dbReference>
<name>A0A7X9P3P7_9BACT</name>